<evidence type="ECO:0000313" key="2">
    <source>
        <dbReference type="Proteomes" id="UP000050474"/>
    </source>
</evidence>
<proteinExistence type="predicted"/>
<protein>
    <submittedName>
        <fullName evidence="1">Killer protein</fullName>
    </submittedName>
</protein>
<organism evidence="1 2">
    <name type="scientific">Pseudomonas syringae pv. tagetis</name>
    <dbReference type="NCBI Taxonomy" id="129140"/>
    <lineage>
        <taxon>Bacteria</taxon>
        <taxon>Pseudomonadati</taxon>
        <taxon>Pseudomonadota</taxon>
        <taxon>Gammaproteobacteria</taxon>
        <taxon>Pseudomonadales</taxon>
        <taxon>Pseudomonadaceae</taxon>
        <taxon>Pseudomonas</taxon>
    </lineage>
</organism>
<dbReference type="AlphaFoldDB" id="A0A0N8T1W0"/>
<comment type="caution">
    <text evidence="1">The sequence shown here is derived from an EMBL/GenBank/DDBJ whole genome shotgun (WGS) entry which is preliminary data.</text>
</comment>
<accession>A0A0N8T1W0</accession>
<evidence type="ECO:0000313" key="1">
    <source>
        <dbReference type="EMBL" id="KPY81088.1"/>
    </source>
</evidence>
<name>A0A0N8T1W0_9PSED</name>
<dbReference type="Proteomes" id="UP000050474">
    <property type="component" value="Unassembled WGS sequence"/>
</dbReference>
<dbReference type="EMBL" id="LJRM01000184">
    <property type="protein sequence ID" value="KPY81088.1"/>
    <property type="molecule type" value="Genomic_DNA"/>
</dbReference>
<sequence length="90" mass="9850">MRELARSTTICRLRRSRLCPSAVGVPVSQVAPVVHNVSKPESRSTPLILSSPERPAACTETASIESIKDDTMIWATGLLHRIACAFTQFE</sequence>
<reference evidence="1 2" key="1">
    <citation type="submission" date="2015-09" db="EMBL/GenBank/DDBJ databases">
        <title>Genome announcement of multiple Pseudomonas syringae strains.</title>
        <authorList>
            <person name="Thakur S."/>
            <person name="Wang P.W."/>
            <person name="Gong Y."/>
            <person name="Weir B.S."/>
            <person name="Guttman D.S."/>
        </authorList>
    </citation>
    <scope>NUCLEOTIDE SEQUENCE [LARGE SCALE GENOMIC DNA]</scope>
    <source>
        <strain evidence="1 2">ICMP4091</strain>
    </source>
</reference>
<gene>
    <name evidence="1" type="ORF">ALO44_200093</name>
</gene>